<accession>A0A1S5PRZ4</accession>
<dbReference type="EMBL" id="KT717085">
    <property type="protein sequence ID" value="ALJ99646.1"/>
    <property type="molecule type" value="Genomic_DNA"/>
</dbReference>
<gene>
    <name evidence="3" type="ORF">sp128_23</name>
</gene>
<keyword evidence="3" id="KW-0645">Protease</keyword>
<reference evidence="3 4" key="1">
    <citation type="journal article" date="2017" name="Sci. Rep.">
        <title>Phage-host interactions in Streptococcus thermophilus: Genome analysis of phages isolated in Uruguay and ectopic spacer acquisition in CRISPR array.</title>
        <authorList>
            <person name="Achigar R."/>
            <person name="Magadan A.H."/>
            <person name="Tremblay D.M."/>
            <person name="Julia Pianzzola M."/>
            <person name="Moineau S."/>
        </authorList>
    </citation>
    <scope>NUCLEOTIDE SEQUENCE [LARGE SCALE GENOMIC DNA]</scope>
</reference>
<feature type="region of interest" description="Disordered" evidence="1">
    <location>
        <begin position="62"/>
        <end position="113"/>
    </location>
</feature>
<dbReference type="Proteomes" id="UP000225058">
    <property type="component" value="Segment"/>
</dbReference>
<dbReference type="GO" id="GO:0008233">
    <property type="term" value="F:peptidase activity"/>
    <property type="evidence" value="ECO:0007669"/>
    <property type="project" value="UniProtKB-KW"/>
</dbReference>
<evidence type="ECO:0000256" key="2">
    <source>
        <dbReference type="SAM" id="Phobius"/>
    </source>
</evidence>
<keyword evidence="2" id="KW-1133">Transmembrane helix</keyword>
<feature type="transmembrane region" description="Helical" evidence="2">
    <location>
        <begin position="36"/>
        <end position="53"/>
    </location>
</feature>
<feature type="transmembrane region" description="Helical" evidence="2">
    <location>
        <begin position="6"/>
        <end position="24"/>
    </location>
</feature>
<organism evidence="3 4">
    <name type="scientific">Streptococcus phage 128</name>
    <dbReference type="NCBI Taxonomy" id="1718281"/>
    <lineage>
        <taxon>Viruses</taxon>
        <taxon>Duplodnaviria</taxon>
        <taxon>Heunggongvirae</taxon>
        <taxon>Uroviricota</taxon>
        <taxon>Caudoviricetes</taxon>
        <taxon>Aliceevansviridae</taxon>
        <taxon>Moineauvirus</taxon>
        <taxon>Moineauvirus mv128</taxon>
    </lineage>
</organism>
<feature type="compositionally biased region" description="Basic and acidic residues" evidence="1">
    <location>
        <begin position="62"/>
        <end position="71"/>
    </location>
</feature>
<protein>
    <submittedName>
        <fullName evidence="3">Putative protease</fullName>
    </submittedName>
</protein>
<feature type="compositionally biased region" description="Low complexity" evidence="1">
    <location>
        <begin position="86"/>
        <end position="112"/>
    </location>
</feature>
<evidence type="ECO:0000256" key="1">
    <source>
        <dbReference type="SAM" id="MobiDB-lite"/>
    </source>
</evidence>
<name>A0A1S5PRZ4_9CAUD</name>
<proteinExistence type="predicted"/>
<keyword evidence="2" id="KW-0472">Membrane</keyword>
<keyword evidence="2" id="KW-0812">Transmembrane</keyword>
<keyword evidence="3" id="KW-0378">Hydrolase</keyword>
<sequence length="230" mass="25154">MWLLLSLVGFLGFIVYIGALLWSVIKKNKDLRKKSLIGGLLAMIMFFIGALISPTDKSESSVETAKTEQTSKKTSATSSSKKKNAKTSSSSKKEASSSSKTVSSTETSSTSKTYDDAANTAFASELNTKINDVLKQSGITDSFAVMPNSSVLIDVVVPQNYKYLPNPQIQQLADTLLSAKENYFQEWNAKPENNYNEAYGPRLYVKSPDGTTLAKESFLGGKMKRVIDNE</sequence>
<evidence type="ECO:0000313" key="4">
    <source>
        <dbReference type="Proteomes" id="UP000225058"/>
    </source>
</evidence>
<evidence type="ECO:0000313" key="3">
    <source>
        <dbReference type="EMBL" id="ALJ99646.1"/>
    </source>
</evidence>
<keyword evidence="4" id="KW-1185">Reference proteome</keyword>
<dbReference type="GO" id="GO:0006508">
    <property type="term" value="P:proteolysis"/>
    <property type="evidence" value="ECO:0007669"/>
    <property type="project" value="UniProtKB-KW"/>
</dbReference>